<dbReference type="Proteomes" id="UP000664169">
    <property type="component" value="Unassembled WGS sequence"/>
</dbReference>
<dbReference type="PANTHER" id="PTHR35802">
    <property type="entry name" value="PROTEASE SYNTHASE AND SPORULATION PROTEIN PAI 2"/>
    <property type="match status" value="1"/>
</dbReference>
<organism evidence="1 2">
    <name type="scientific">Gomphillus americanus</name>
    <dbReference type="NCBI Taxonomy" id="1940652"/>
    <lineage>
        <taxon>Eukaryota</taxon>
        <taxon>Fungi</taxon>
        <taxon>Dikarya</taxon>
        <taxon>Ascomycota</taxon>
        <taxon>Pezizomycotina</taxon>
        <taxon>Lecanoromycetes</taxon>
        <taxon>OSLEUM clade</taxon>
        <taxon>Ostropomycetidae</taxon>
        <taxon>Ostropales</taxon>
        <taxon>Graphidaceae</taxon>
        <taxon>Gomphilloideae</taxon>
        <taxon>Gomphillus</taxon>
    </lineage>
</organism>
<dbReference type="SUPFAM" id="SSF50475">
    <property type="entry name" value="FMN-binding split barrel"/>
    <property type="match status" value="1"/>
</dbReference>
<dbReference type="EMBL" id="CAJPDQ010000016">
    <property type="protein sequence ID" value="CAF9920747.1"/>
    <property type="molecule type" value="Genomic_DNA"/>
</dbReference>
<dbReference type="AlphaFoldDB" id="A0A8H3FDM9"/>
<reference evidence="1" key="1">
    <citation type="submission" date="2021-03" db="EMBL/GenBank/DDBJ databases">
        <authorList>
            <person name="Tagirdzhanova G."/>
        </authorList>
    </citation>
    <scope>NUCLEOTIDE SEQUENCE</scope>
</reference>
<dbReference type="InterPro" id="IPR007396">
    <property type="entry name" value="TR_PAI2-type"/>
</dbReference>
<evidence type="ECO:0000313" key="1">
    <source>
        <dbReference type="EMBL" id="CAF9920747.1"/>
    </source>
</evidence>
<sequence length="264" mass="29516">MYIRDIHADGTISMLRQLILNNPLGILTTGIRSTVYPFLQSSHIPFVLDVVDPSSETELGTLRGHLARSNPQSKAIIEALRTNQASSSANILEEEVLVLFTCSAHHYVTPKFYTETKPKSGKVVPTWNYAAAQAYGKAKIHWDHKSAESCEFLMKQMHDLSEHAESSIMGYTGQGNASKPWSIHDAPEKYIELLRTNIIGIEIKIDRLEGKFKMSQEMPLGDRHGVVDGLADLGSEIGMKVSEIVRERSANKETKQQAIKKRQE</sequence>
<gene>
    <name evidence="1" type="ORF">GOMPHAMPRED_002126</name>
</gene>
<dbReference type="Gene3D" id="2.30.110.10">
    <property type="entry name" value="Electron Transport, Fmn-binding Protein, Chain A"/>
    <property type="match status" value="1"/>
</dbReference>
<evidence type="ECO:0008006" key="3">
    <source>
        <dbReference type="Google" id="ProtNLM"/>
    </source>
</evidence>
<accession>A0A8H3FDM9</accession>
<proteinExistence type="predicted"/>
<dbReference type="Pfam" id="PF04299">
    <property type="entry name" value="FMN_bind_2"/>
    <property type="match status" value="1"/>
</dbReference>
<dbReference type="OrthoDB" id="2101473at2759"/>
<dbReference type="PANTHER" id="PTHR35802:SF1">
    <property type="entry name" value="PROTEASE SYNTHASE AND SPORULATION PROTEIN PAI 2"/>
    <property type="match status" value="1"/>
</dbReference>
<name>A0A8H3FDM9_9LECA</name>
<comment type="caution">
    <text evidence="1">The sequence shown here is derived from an EMBL/GenBank/DDBJ whole genome shotgun (WGS) entry which is preliminary data.</text>
</comment>
<evidence type="ECO:0000313" key="2">
    <source>
        <dbReference type="Proteomes" id="UP000664169"/>
    </source>
</evidence>
<keyword evidence="2" id="KW-1185">Reference proteome</keyword>
<dbReference type="InterPro" id="IPR012349">
    <property type="entry name" value="Split_barrel_FMN-bd"/>
</dbReference>
<protein>
    <recommendedName>
        <fullName evidence="3">Transcriptional regulator</fullName>
    </recommendedName>
</protein>